<evidence type="ECO:0000256" key="2">
    <source>
        <dbReference type="RuleBase" id="RU000587"/>
    </source>
</evidence>
<keyword evidence="2" id="KW-0663">Pyridoxal phosphate</keyword>
<feature type="non-terminal residue" evidence="3">
    <location>
        <position position="1"/>
    </location>
</feature>
<comment type="cofactor">
    <cofactor evidence="2">
        <name>pyridoxal 5'-phosphate</name>
        <dbReference type="ChEBI" id="CHEBI:597326"/>
    </cofactor>
</comment>
<comment type="caution">
    <text evidence="3">The sequence shown here is derived from an EMBL/GenBank/DDBJ whole genome shotgun (WGS) entry which is preliminary data.</text>
</comment>
<dbReference type="InterPro" id="IPR000811">
    <property type="entry name" value="Glyco_trans_35"/>
</dbReference>
<dbReference type="Gene3D" id="3.40.50.2000">
    <property type="entry name" value="Glycogen Phosphorylase B"/>
    <property type="match status" value="1"/>
</dbReference>
<organism evidence="3 4">
    <name type="scientific">Marinobacter iranensis</name>
    <dbReference type="NCBI Taxonomy" id="2962607"/>
    <lineage>
        <taxon>Bacteria</taxon>
        <taxon>Pseudomonadati</taxon>
        <taxon>Pseudomonadota</taxon>
        <taxon>Gammaproteobacteria</taxon>
        <taxon>Pseudomonadales</taxon>
        <taxon>Marinobacteraceae</taxon>
        <taxon>Marinobacter</taxon>
    </lineage>
</organism>
<keyword evidence="2" id="KW-0328">Glycosyltransferase</keyword>
<dbReference type="Pfam" id="PF00343">
    <property type="entry name" value="Phosphorylase"/>
    <property type="match status" value="1"/>
</dbReference>
<reference evidence="3" key="1">
    <citation type="submission" date="2022-07" db="EMBL/GenBank/DDBJ databases">
        <title>Marinobacter iranensis a new bacterium isolate from a hipersaline lake in Iran.</title>
        <authorList>
            <person name="Mohammad A.M.A."/>
            <person name="Cristina S.-P."/>
            <person name="Antonio V."/>
        </authorList>
    </citation>
    <scope>NUCLEOTIDE SEQUENCE</scope>
    <source>
        <strain evidence="3">71-i</strain>
    </source>
</reference>
<accession>A0ABT5YGW1</accession>
<protein>
    <recommendedName>
        <fullName evidence="2">Alpha-1,4 glucan phosphorylase</fullName>
        <ecNumber evidence="2">2.4.1.1</ecNumber>
    </recommendedName>
</protein>
<dbReference type="Proteomes" id="UP001143391">
    <property type="component" value="Unassembled WGS sequence"/>
</dbReference>
<evidence type="ECO:0000313" key="4">
    <source>
        <dbReference type="Proteomes" id="UP001143391"/>
    </source>
</evidence>
<comment type="similarity">
    <text evidence="1 2">Belongs to the glycogen phosphorylase family.</text>
</comment>
<dbReference type="PANTHER" id="PTHR11468:SF3">
    <property type="entry name" value="GLYCOGEN PHOSPHORYLASE, LIVER FORM"/>
    <property type="match status" value="1"/>
</dbReference>
<proteinExistence type="inferred from homology"/>
<dbReference type="EC" id="2.4.1.1" evidence="2"/>
<dbReference type="PANTHER" id="PTHR11468">
    <property type="entry name" value="GLYCOGEN PHOSPHORYLASE"/>
    <property type="match status" value="1"/>
</dbReference>
<gene>
    <name evidence="3" type="ORF">NLU14_22010</name>
</gene>
<sequence>EPEVADLQTRGYHPIDFVRADENLSRALDLVSSGAFSGGDGSVFEPVVSNLIHHDPFMALADYTDYIAAQKRVDALYADQDAWTRAAIL</sequence>
<comment type="function">
    <text evidence="2">Allosteric enzyme that catalyzes the rate-limiting step in glycogen catabolism, the phosphorolytic cleavage of glycogen to produce glucose-1-phosphate, and plays a central role in maintaining cellular and organismal glucose homeostasis.</text>
</comment>
<keyword evidence="4" id="KW-1185">Reference proteome</keyword>
<evidence type="ECO:0000256" key="1">
    <source>
        <dbReference type="ARBA" id="ARBA00006047"/>
    </source>
</evidence>
<keyword evidence="2" id="KW-0119">Carbohydrate metabolism</keyword>
<comment type="catalytic activity">
    <reaction evidence="2">
        <text>[(1-&gt;4)-alpha-D-glucosyl](n) + phosphate = [(1-&gt;4)-alpha-D-glucosyl](n-1) + alpha-D-glucose 1-phosphate</text>
        <dbReference type="Rhea" id="RHEA:41732"/>
        <dbReference type="Rhea" id="RHEA-COMP:9584"/>
        <dbReference type="Rhea" id="RHEA-COMP:9586"/>
        <dbReference type="ChEBI" id="CHEBI:15444"/>
        <dbReference type="ChEBI" id="CHEBI:43474"/>
        <dbReference type="ChEBI" id="CHEBI:58601"/>
        <dbReference type="EC" id="2.4.1.1"/>
    </reaction>
</comment>
<keyword evidence="2" id="KW-0808">Transferase</keyword>
<dbReference type="SUPFAM" id="SSF53756">
    <property type="entry name" value="UDP-Glycosyltransferase/glycogen phosphorylase"/>
    <property type="match status" value="1"/>
</dbReference>
<feature type="non-terminal residue" evidence="3">
    <location>
        <position position="89"/>
    </location>
</feature>
<name>A0ABT5YGW1_9GAMM</name>
<evidence type="ECO:0000313" key="3">
    <source>
        <dbReference type="EMBL" id="MDF0752903.1"/>
    </source>
</evidence>
<dbReference type="EMBL" id="JANCMW010000200">
    <property type="protein sequence ID" value="MDF0752903.1"/>
    <property type="molecule type" value="Genomic_DNA"/>
</dbReference>